<dbReference type="EMBL" id="ML119056">
    <property type="protein sequence ID" value="ROT38331.1"/>
    <property type="molecule type" value="Genomic_DNA"/>
</dbReference>
<evidence type="ECO:0000256" key="1">
    <source>
        <dbReference type="SAM" id="SignalP"/>
    </source>
</evidence>
<accession>A0A3N2PV05</accession>
<dbReference type="Proteomes" id="UP000272025">
    <property type="component" value="Unassembled WGS sequence"/>
</dbReference>
<feature type="chain" id="PRO_5018073836" evidence="1">
    <location>
        <begin position="22"/>
        <end position="76"/>
    </location>
</feature>
<feature type="signal peptide" evidence="1">
    <location>
        <begin position="1"/>
        <end position="21"/>
    </location>
</feature>
<keyword evidence="1" id="KW-0732">Signal</keyword>
<gene>
    <name evidence="2" type="ORF">SODALDRAFT_334097</name>
</gene>
<reference evidence="2 3" key="1">
    <citation type="journal article" date="2018" name="Mol. Ecol.">
        <title>The obligate alkalophilic soda-lake fungus Sodiomyces alkalinus has shifted to a protein diet.</title>
        <authorList>
            <person name="Grum-Grzhimaylo A.A."/>
            <person name="Falkoski D.L."/>
            <person name="van den Heuvel J."/>
            <person name="Valero-Jimenez C.A."/>
            <person name="Min B."/>
            <person name="Choi I.G."/>
            <person name="Lipzen A."/>
            <person name="Daum C.G."/>
            <person name="Aanen D.K."/>
            <person name="Tsang A."/>
            <person name="Henrissat B."/>
            <person name="Bilanenko E.N."/>
            <person name="de Vries R.P."/>
            <person name="van Kan J.A.L."/>
            <person name="Grigoriev I.V."/>
            <person name="Debets A.J.M."/>
        </authorList>
    </citation>
    <scope>NUCLEOTIDE SEQUENCE [LARGE SCALE GENOMIC DNA]</scope>
    <source>
        <strain evidence="2 3">F11</strain>
    </source>
</reference>
<organism evidence="2 3">
    <name type="scientific">Sodiomyces alkalinus (strain CBS 110278 / VKM F-3762 / F11)</name>
    <name type="common">Alkaliphilic filamentous fungus</name>
    <dbReference type="NCBI Taxonomy" id="1314773"/>
    <lineage>
        <taxon>Eukaryota</taxon>
        <taxon>Fungi</taxon>
        <taxon>Dikarya</taxon>
        <taxon>Ascomycota</taxon>
        <taxon>Pezizomycotina</taxon>
        <taxon>Sordariomycetes</taxon>
        <taxon>Hypocreomycetidae</taxon>
        <taxon>Glomerellales</taxon>
        <taxon>Plectosphaerellaceae</taxon>
        <taxon>Sodiomyces</taxon>
    </lineage>
</organism>
<proteinExistence type="predicted"/>
<evidence type="ECO:0000313" key="3">
    <source>
        <dbReference type="Proteomes" id="UP000272025"/>
    </source>
</evidence>
<protein>
    <submittedName>
        <fullName evidence="2">Uncharacterized protein</fullName>
    </submittedName>
</protein>
<keyword evidence="3" id="KW-1185">Reference proteome</keyword>
<dbReference type="GeneID" id="39580604"/>
<name>A0A3N2PV05_SODAK</name>
<sequence>MRPSQSLAFLITLVMAAMVGALPPPPGSNRILMQPGQTLEDRMLRAEPVLRANEHGKALKKRFVIKSGKIYGPKGI</sequence>
<dbReference type="AlphaFoldDB" id="A0A3N2PV05"/>
<dbReference type="RefSeq" id="XP_028466137.1">
    <property type="nucleotide sequence ID" value="XM_028612126.1"/>
</dbReference>
<evidence type="ECO:0000313" key="2">
    <source>
        <dbReference type="EMBL" id="ROT38331.1"/>
    </source>
</evidence>